<sequence>MEIRVQEIFDKQVIQQHVLRRTTVEERIAKLKKLKKTLLHLEKDIFQALQLDLRKHEKEAAITEVYFIYSEIDFAIKHLRRWMGKQHKSASITNLLAKNWTQFEPKGISLILSPWNYPFQLSMSPLLSAVAAGCAVLLKPSEFSPHTAEILKEIISQTFPEEEVTCLLGDKELATDLLNLPVANIFFTGSPSIGKIVMKAASNHLSGLTLELGGKSPVLIDKNYPLKDAAQKIAWGKLINAGQTCIAPDYILMPKEMIPAFVSEFAIACQEMFYNVDQSMDTNKYAKIINTKHLNRLKELIAELNDSNGTILWQSNIKDQESFPATLVQIWNVNSRIMDEEIFGPILPIVGFDRIDEALAIIQNKPKPLALYIFSNSTEYVTSITQTCSSGSVCINDVLLQVSNPNLPFGGINTSGMGSCHGFYGFKAFSHERAMMKQSKWSITKLIYPPYKNKDRIFKFLKSFM</sequence>
<dbReference type="Pfam" id="PF00171">
    <property type="entry name" value="Aldedh"/>
    <property type="match status" value="1"/>
</dbReference>
<evidence type="ECO:0000313" key="9">
    <source>
        <dbReference type="Proteomes" id="UP001500101"/>
    </source>
</evidence>
<accession>A0ABP7Z4G2</accession>
<dbReference type="EMBL" id="BAAAZI010000013">
    <property type="protein sequence ID" value="GAA4146919.1"/>
    <property type="molecule type" value="Genomic_DNA"/>
</dbReference>
<comment type="similarity">
    <text evidence="1 4 6">Belongs to the aldehyde dehydrogenase family.</text>
</comment>
<evidence type="ECO:0000256" key="3">
    <source>
        <dbReference type="ARBA" id="ARBA00023027"/>
    </source>
</evidence>
<feature type="active site" evidence="5">
    <location>
        <position position="211"/>
    </location>
</feature>
<evidence type="ECO:0000313" key="8">
    <source>
        <dbReference type="EMBL" id="GAA4146919.1"/>
    </source>
</evidence>
<dbReference type="PROSITE" id="PS00070">
    <property type="entry name" value="ALDEHYDE_DEHYDR_CYS"/>
    <property type="match status" value="1"/>
</dbReference>
<dbReference type="InterPro" id="IPR016161">
    <property type="entry name" value="Ald_DH/histidinol_DH"/>
</dbReference>
<keyword evidence="2 4" id="KW-0560">Oxidoreductase</keyword>
<evidence type="ECO:0000256" key="1">
    <source>
        <dbReference type="ARBA" id="ARBA00009986"/>
    </source>
</evidence>
<dbReference type="Gene3D" id="3.40.605.10">
    <property type="entry name" value="Aldehyde Dehydrogenase, Chain A, domain 1"/>
    <property type="match status" value="1"/>
</dbReference>
<gene>
    <name evidence="8" type="ORF">GCM10022216_32360</name>
</gene>
<dbReference type="PANTHER" id="PTHR43570:SF20">
    <property type="entry name" value="ALDEHYDE DEHYDROGENASE ALDX-RELATED"/>
    <property type="match status" value="1"/>
</dbReference>
<dbReference type="InterPro" id="IPR015590">
    <property type="entry name" value="Aldehyde_DH_dom"/>
</dbReference>
<evidence type="ECO:0000256" key="5">
    <source>
        <dbReference type="PROSITE-ProRule" id="PRU10007"/>
    </source>
</evidence>
<evidence type="ECO:0000256" key="6">
    <source>
        <dbReference type="RuleBase" id="RU003345"/>
    </source>
</evidence>
<dbReference type="InterPro" id="IPR029510">
    <property type="entry name" value="Ald_DH_CS_GLU"/>
</dbReference>
<dbReference type="Proteomes" id="UP001500101">
    <property type="component" value="Unassembled WGS sequence"/>
</dbReference>
<organism evidence="8 9">
    <name type="scientific">Sphingobacterium kyonggiense</name>
    <dbReference type="NCBI Taxonomy" id="714075"/>
    <lineage>
        <taxon>Bacteria</taxon>
        <taxon>Pseudomonadati</taxon>
        <taxon>Bacteroidota</taxon>
        <taxon>Sphingobacteriia</taxon>
        <taxon>Sphingobacteriales</taxon>
        <taxon>Sphingobacteriaceae</taxon>
        <taxon>Sphingobacterium</taxon>
    </lineage>
</organism>
<name>A0ABP7Z4G2_9SPHI</name>
<dbReference type="InterPro" id="IPR012394">
    <property type="entry name" value="Aldehyde_DH_NAD(P)"/>
</dbReference>
<evidence type="ECO:0000256" key="2">
    <source>
        <dbReference type="ARBA" id="ARBA00023002"/>
    </source>
</evidence>
<keyword evidence="9" id="KW-1185">Reference proteome</keyword>
<dbReference type="SUPFAM" id="SSF53720">
    <property type="entry name" value="ALDH-like"/>
    <property type="match status" value="1"/>
</dbReference>
<dbReference type="Gene3D" id="3.40.309.10">
    <property type="entry name" value="Aldehyde Dehydrogenase, Chain A, domain 2"/>
    <property type="match status" value="1"/>
</dbReference>
<dbReference type="RefSeq" id="WP_344675837.1">
    <property type="nucleotide sequence ID" value="NZ_BAAAZI010000013.1"/>
</dbReference>
<comment type="caution">
    <text evidence="8">The sequence shown here is derived from an EMBL/GenBank/DDBJ whole genome shotgun (WGS) entry which is preliminary data.</text>
</comment>
<dbReference type="PROSITE" id="PS00687">
    <property type="entry name" value="ALDEHYDE_DEHYDR_GLU"/>
    <property type="match status" value="1"/>
</dbReference>
<evidence type="ECO:0000256" key="4">
    <source>
        <dbReference type="PIRNR" id="PIRNR036492"/>
    </source>
</evidence>
<reference evidence="9" key="1">
    <citation type="journal article" date="2019" name="Int. J. Syst. Evol. Microbiol.">
        <title>The Global Catalogue of Microorganisms (GCM) 10K type strain sequencing project: providing services to taxonomists for standard genome sequencing and annotation.</title>
        <authorList>
            <consortium name="The Broad Institute Genomics Platform"/>
            <consortium name="The Broad Institute Genome Sequencing Center for Infectious Disease"/>
            <person name="Wu L."/>
            <person name="Ma J."/>
        </authorList>
    </citation>
    <scope>NUCLEOTIDE SEQUENCE [LARGE SCALE GENOMIC DNA]</scope>
    <source>
        <strain evidence="9">JCM 16704</strain>
    </source>
</reference>
<dbReference type="PANTHER" id="PTHR43570">
    <property type="entry name" value="ALDEHYDE DEHYDROGENASE"/>
    <property type="match status" value="1"/>
</dbReference>
<evidence type="ECO:0000259" key="7">
    <source>
        <dbReference type="Pfam" id="PF00171"/>
    </source>
</evidence>
<dbReference type="InterPro" id="IPR016163">
    <property type="entry name" value="Ald_DH_C"/>
</dbReference>
<dbReference type="InterPro" id="IPR016160">
    <property type="entry name" value="Ald_DH_CS_CYS"/>
</dbReference>
<proteinExistence type="inferred from homology"/>
<feature type="domain" description="Aldehyde dehydrogenase" evidence="7">
    <location>
        <begin position="15"/>
        <end position="432"/>
    </location>
</feature>
<keyword evidence="3" id="KW-0520">NAD</keyword>
<protein>
    <recommendedName>
        <fullName evidence="4">Aldehyde dehydrogenase</fullName>
    </recommendedName>
</protein>
<dbReference type="PIRSF" id="PIRSF036492">
    <property type="entry name" value="ALDH"/>
    <property type="match status" value="1"/>
</dbReference>
<dbReference type="InterPro" id="IPR016162">
    <property type="entry name" value="Ald_DH_N"/>
</dbReference>